<dbReference type="Gene3D" id="1.20.1050.10">
    <property type="match status" value="1"/>
</dbReference>
<evidence type="ECO:0000313" key="2">
    <source>
        <dbReference type="EMBL" id="EAS41145.1"/>
    </source>
</evidence>
<dbReference type="OrthoDB" id="5291571at2"/>
<protein>
    <submittedName>
        <fullName evidence="2">Glutaredoxin 2</fullName>
    </submittedName>
</protein>
<dbReference type="InterPro" id="IPR007494">
    <property type="entry name" value="Glutaredoxin2_C"/>
</dbReference>
<dbReference type="SUPFAM" id="SSF52833">
    <property type="entry name" value="Thioredoxin-like"/>
    <property type="match status" value="1"/>
</dbReference>
<dbReference type="InterPro" id="IPR004045">
    <property type="entry name" value="Glutathione_S-Trfase_N"/>
</dbReference>
<reference evidence="2 3" key="1">
    <citation type="submission" date="2006-03" db="EMBL/GenBank/DDBJ databases">
        <authorList>
            <person name="Bartlett D.H."/>
            <person name="Valle G."/>
            <person name="Lauro F.M."/>
            <person name="Vezzi A."/>
            <person name="Simonato F."/>
            <person name="Eloe E."/>
            <person name="Vitulo N."/>
            <person name="Stratton T.K."/>
            <person name="D'angelo M."/>
            <person name="Ferriera S."/>
            <person name="Johnson J."/>
            <person name="Kravitz S."/>
            <person name="Beeson K."/>
            <person name="Sutton G."/>
            <person name="Rogers Y."/>
            <person name="Friedman R."/>
            <person name="Frazier M."/>
            <person name="Venter J.C."/>
        </authorList>
    </citation>
    <scope>NUCLEOTIDE SEQUENCE [LARGE SCALE GENOMIC DNA]</scope>
    <source>
        <strain evidence="2 3">3TCK</strain>
    </source>
</reference>
<dbReference type="Pfam" id="PF04399">
    <property type="entry name" value="Glutaredoxin2_C"/>
    <property type="match status" value="1"/>
</dbReference>
<dbReference type="HOGENOM" id="CLU_072939_0_1_6"/>
<dbReference type="InterPro" id="IPR036282">
    <property type="entry name" value="Glutathione-S-Trfase_C_sf"/>
</dbReference>
<dbReference type="NCBIfam" id="NF007702">
    <property type="entry name" value="PRK10387.1"/>
    <property type="match status" value="1"/>
</dbReference>
<feature type="domain" description="GST N-terminal" evidence="1">
    <location>
        <begin position="1"/>
        <end position="77"/>
    </location>
</feature>
<sequence length="209" mass="23738">MKLYIYEHCPFCARVRYVAGMLNINPDIVVVGYDDEKTTVDIIGKKQVPILVKGDGDVISESLDIIEYFLNLSDSTNKSVPSDSITEWQKQSFGVLQKIGYPRWHQMGIEEFGSDSAKALWRTNKETEVLNFDQLVANSAEIAKEAEALIDKAWSVLDLDSHHQMNVVDEAVVFSILRGFFSMKEINWDPTVKDWMESASKKSNVKLIK</sequence>
<gene>
    <name evidence="2" type="ORF">P3TCK_07259</name>
</gene>
<name>Q1YXV2_9GAMM</name>
<dbReference type="SFLD" id="SFLDG01204">
    <property type="entry name" value="Grx2-like.1"/>
    <property type="match status" value="1"/>
</dbReference>
<dbReference type="InterPro" id="IPR036249">
    <property type="entry name" value="Thioredoxin-like_sf"/>
</dbReference>
<accession>Q1YXV2</accession>
<dbReference type="NCBIfam" id="TIGR02182">
    <property type="entry name" value="GRXB"/>
    <property type="match status" value="1"/>
</dbReference>
<dbReference type="InterPro" id="IPR040079">
    <property type="entry name" value="Glutathione_S-Trfase"/>
</dbReference>
<dbReference type="GO" id="GO:0005829">
    <property type="term" value="C:cytosol"/>
    <property type="evidence" value="ECO:0007669"/>
    <property type="project" value="InterPro"/>
</dbReference>
<dbReference type="SFLD" id="SFLDS00019">
    <property type="entry name" value="Glutathione_Transferase_(cytos"/>
    <property type="match status" value="1"/>
</dbReference>
<evidence type="ECO:0000259" key="1">
    <source>
        <dbReference type="PROSITE" id="PS50404"/>
    </source>
</evidence>
<evidence type="ECO:0000313" key="3">
    <source>
        <dbReference type="Proteomes" id="UP000003789"/>
    </source>
</evidence>
<dbReference type="SFLD" id="SFLDG01183">
    <property type="entry name" value="Grx2-like"/>
    <property type="match status" value="1"/>
</dbReference>
<dbReference type="RefSeq" id="WP_006229428.1">
    <property type="nucleotide sequence ID" value="NZ_CH724134.1"/>
</dbReference>
<dbReference type="InterPro" id="IPR011901">
    <property type="entry name" value="Grx2"/>
</dbReference>
<dbReference type="PROSITE" id="PS50404">
    <property type="entry name" value="GST_NTER"/>
    <property type="match status" value="1"/>
</dbReference>
<organism evidence="2 3">
    <name type="scientific">Photobacterium profundum 3TCK</name>
    <dbReference type="NCBI Taxonomy" id="314280"/>
    <lineage>
        <taxon>Bacteria</taxon>
        <taxon>Pseudomonadati</taxon>
        <taxon>Pseudomonadota</taxon>
        <taxon>Gammaproteobacteria</taxon>
        <taxon>Vibrionales</taxon>
        <taxon>Vibrionaceae</taxon>
        <taxon>Photobacterium</taxon>
    </lineage>
</organism>
<dbReference type="EMBL" id="AAPH01000040">
    <property type="protein sequence ID" value="EAS41145.1"/>
    <property type="molecule type" value="Genomic_DNA"/>
</dbReference>
<dbReference type="Gene3D" id="3.40.30.10">
    <property type="entry name" value="Glutaredoxin"/>
    <property type="match status" value="1"/>
</dbReference>
<dbReference type="PROSITE" id="PS51354">
    <property type="entry name" value="GLUTAREDOXIN_2"/>
    <property type="match status" value="1"/>
</dbReference>
<dbReference type="SUPFAM" id="SSF47616">
    <property type="entry name" value="GST C-terminal domain-like"/>
    <property type="match status" value="1"/>
</dbReference>
<dbReference type="Pfam" id="PF13417">
    <property type="entry name" value="GST_N_3"/>
    <property type="match status" value="1"/>
</dbReference>
<dbReference type="Proteomes" id="UP000003789">
    <property type="component" value="Unassembled WGS sequence"/>
</dbReference>
<comment type="caution">
    <text evidence="2">The sequence shown here is derived from an EMBL/GenBank/DDBJ whole genome shotgun (WGS) entry which is preliminary data.</text>
</comment>
<dbReference type="AlphaFoldDB" id="Q1YXV2"/>
<proteinExistence type="predicted"/>